<feature type="non-terminal residue" evidence="2">
    <location>
        <position position="1"/>
    </location>
</feature>
<feature type="region of interest" description="Disordered" evidence="1">
    <location>
        <begin position="38"/>
        <end position="88"/>
    </location>
</feature>
<dbReference type="GO" id="GO:0000285">
    <property type="term" value="F:1-phosphatidylinositol-3-phosphate 5-kinase activity"/>
    <property type="evidence" value="ECO:0007669"/>
    <property type="project" value="TreeGrafter"/>
</dbReference>
<name>A0A813EZ12_POLGL</name>
<evidence type="ECO:0000256" key="1">
    <source>
        <dbReference type="SAM" id="MobiDB-lite"/>
    </source>
</evidence>
<dbReference type="SUPFAM" id="SSF56104">
    <property type="entry name" value="SAICAR synthase-like"/>
    <property type="match status" value="1"/>
</dbReference>
<dbReference type="Proteomes" id="UP000654075">
    <property type="component" value="Unassembled WGS sequence"/>
</dbReference>
<dbReference type="GO" id="GO:0010008">
    <property type="term" value="C:endosome membrane"/>
    <property type="evidence" value="ECO:0007669"/>
    <property type="project" value="TreeGrafter"/>
</dbReference>
<dbReference type="PANTHER" id="PTHR45748">
    <property type="entry name" value="1-PHOSPHATIDYLINOSITOL 3-PHOSPHATE 5-KINASE-RELATED"/>
    <property type="match status" value="1"/>
</dbReference>
<dbReference type="AlphaFoldDB" id="A0A813EZ12"/>
<evidence type="ECO:0000313" key="2">
    <source>
        <dbReference type="EMBL" id="CAE8606491.1"/>
    </source>
</evidence>
<accession>A0A813EZ12</accession>
<dbReference type="OrthoDB" id="660555at2759"/>
<dbReference type="InterPro" id="IPR027483">
    <property type="entry name" value="PInositol-4-P-4/5-kinase_C_sf"/>
</dbReference>
<evidence type="ECO:0000313" key="3">
    <source>
        <dbReference type="Proteomes" id="UP000654075"/>
    </source>
</evidence>
<feature type="compositionally biased region" description="Basic and acidic residues" evidence="1">
    <location>
        <begin position="75"/>
        <end position="88"/>
    </location>
</feature>
<dbReference type="EMBL" id="CAJNNV010019322">
    <property type="protein sequence ID" value="CAE8606491.1"/>
    <property type="molecule type" value="Genomic_DNA"/>
</dbReference>
<feature type="compositionally biased region" description="Low complexity" evidence="1">
    <location>
        <begin position="54"/>
        <end position="74"/>
    </location>
</feature>
<proteinExistence type="predicted"/>
<organism evidence="2 3">
    <name type="scientific">Polarella glacialis</name>
    <name type="common">Dinoflagellate</name>
    <dbReference type="NCBI Taxonomy" id="89957"/>
    <lineage>
        <taxon>Eukaryota</taxon>
        <taxon>Sar</taxon>
        <taxon>Alveolata</taxon>
        <taxon>Dinophyceae</taxon>
        <taxon>Suessiales</taxon>
        <taxon>Suessiaceae</taxon>
        <taxon>Polarella</taxon>
    </lineage>
</organism>
<comment type="caution">
    <text evidence="2">The sequence shown here is derived from an EMBL/GenBank/DDBJ whole genome shotgun (WGS) entry which is preliminary data.</text>
</comment>
<protein>
    <submittedName>
        <fullName evidence="2">Uncharacterized protein</fullName>
    </submittedName>
</protein>
<dbReference type="Gene3D" id="3.30.810.10">
    <property type="entry name" value="2-Layer Sandwich"/>
    <property type="match status" value="1"/>
</dbReference>
<sequence length="148" mass="15226">VGKSRRVQSAPELISTIAEDSDGEEAANLAAAAALVTPGPGSEANGEAPLISTASSSSAGGASAIPAAAAGAASAKEEKASRKAKEAAARPVLWDQNFREWTEGKPLCMVTRDLRYLEAAIFNDTLVLSKQCLMDYSLLLAAVPPDPD</sequence>
<dbReference type="PANTHER" id="PTHR45748:SF7">
    <property type="entry name" value="1-PHOSPHATIDYLINOSITOL 3-PHOSPHATE 5-KINASE-RELATED"/>
    <property type="match status" value="1"/>
</dbReference>
<dbReference type="GO" id="GO:0046854">
    <property type="term" value="P:phosphatidylinositol phosphate biosynthetic process"/>
    <property type="evidence" value="ECO:0007669"/>
    <property type="project" value="TreeGrafter"/>
</dbReference>
<keyword evidence="3" id="KW-1185">Reference proteome</keyword>
<reference evidence="2" key="1">
    <citation type="submission" date="2021-02" db="EMBL/GenBank/DDBJ databases">
        <authorList>
            <person name="Dougan E. K."/>
            <person name="Rhodes N."/>
            <person name="Thang M."/>
            <person name="Chan C."/>
        </authorList>
    </citation>
    <scope>NUCLEOTIDE SEQUENCE</scope>
</reference>
<feature type="non-terminal residue" evidence="2">
    <location>
        <position position="148"/>
    </location>
</feature>
<gene>
    <name evidence="2" type="ORF">PGLA1383_LOCUS24473</name>
</gene>